<name>A0A0D1EJH0_9RHOB</name>
<keyword evidence="3" id="KW-1185">Reference proteome</keyword>
<dbReference type="CDD" id="cd00038">
    <property type="entry name" value="CAP_ED"/>
    <property type="match status" value="1"/>
</dbReference>
<dbReference type="OrthoDB" id="571714at2"/>
<dbReference type="PROSITE" id="PS50042">
    <property type="entry name" value="CNMP_BINDING_3"/>
    <property type="match status" value="1"/>
</dbReference>
<dbReference type="Proteomes" id="UP000032232">
    <property type="component" value="Unassembled WGS sequence"/>
</dbReference>
<dbReference type="SUPFAM" id="SSF51206">
    <property type="entry name" value="cAMP-binding domain-like"/>
    <property type="match status" value="1"/>
</dbReference>
<accession>A0A0D1EJH0</accession>
<gene>
    <name evidence="2" type="ORF">jaqu_11730</name>
</gene>
<organism evidence="2 3">
    <name type="scientific">Jannaschia aquimarina</name>
    <dbReference type="NCBI Taxonomy" id="935700"/>
    <lineage>
        <taxon>Bacteria</taxon>
        <taxon>Pseudomonadati</taxon>
        <taxon>Pseudomonadota</taxon>
        <taxon>Alphaproteobacteria</taxon>
        <taxon>Rhodobacterales</taxon>
        <taxon>Roseobacteraceae</taxon>
        <taxon>Jannaschia</taxon>
    </lineage>
</organism>
<proteinExistence type="predicted"/>
<dbReference type="RefSeq" id="WP_043918011.1">
    <property type="nucleotide sequence ID" value="NZ_FZPF01000001.1"/>
</dbReference>
<sequence>MIVIMSDAWSPAFVSAPERSLRRGDVLFRRGDPVRHLFHLRDGRVALRRALSDGGELTLHVAGPGEIVAAASLWAEATHCDAICETDVRLAMRPASDLRDWLGTSPAATALARAAREIQALRARVEILRLRRLSDRLDAYLDLNGPPAPGDWVRVADWIGVTAPALYRELARRRGEG</sequence>
<evidence type="ECO:0000313" key="3">
    <source>
        <dbReference type="Proteomes" id="UP000032232"/>
    </source>
</evidence>
<dbReference type="InterPro" id="IPR014710">
    <property type="entry name" value="RmlC-like_jellyroll"/>
</dbReference>
<protein>
    <submittedName>
        <fullName evidence="2">Cyclic nucleotide-binding domain protein</fullName>
    </submittedName>
</protein>
<dbReference type="InterPro" id="IPR018490">
    <property type="entry name" value="cNMP-bd_dom_sf"/>
</dbReference>
<dbReference type="PATRIC" id="fig|935700.4.peg.1219"/>
<reference evidence="2 3" key="1">
    <citation type="submission" date="2015-02" db="EMBL/GenBank/DDBJ databases">
        <title>Genome Sequence of Jannaschia aquimarina DSM28248, a member of the Roseobacter clade.</title>
        <authorList>
            <person name="Voget S."/>
            <person name="Daniel R."/>
        </authorList>
    </citation>
    <scope>NUCLEOTIDE SEQUENCE [LARGE SCALE GENOMIC DNA]</scope>
    <source>
        <strain evidence="2 3">GSW-M26</strain>
    </source>
</reference>
<evidence type="ECO:0000259" key="1">
    <source>
        <dbReference type="PROSITE" id="PS50042"/>
    </source>
</evidence>
<feature type="domain" description="Cyclic nucleotide-binding" evidence="1">
    <location>
        <begin position="18"/>
        <end position="73"/>
    </location>
</feature>
<dbReference type="AlphaFoldDB" id="A0A0D1EJH0"/>
<dbReference type="InterPro" id="IPR000595">
    <property type="entry name" value="cNMP-bd_dom"/>
</dbReference>
<comment type="caution">
    <text evidence="2">The sequence shown here is derived from an EMBL/GenBank/DDBJ whole genome shotgun (WGS) entry which is preliminary data.</text>
</comment>
<dbReference type="EMBL" id="JYFE01000022">
    <property type="protein sequence ID" value="KIT17131.1"/>
    <property type="molecule type" value="Genomic_DNA"/>
</dbReference>
<dbReference type="Gene3D" id="2.60.120.10">
    <property type="entry name" value="Jelly Rolls"/>
    <property type="match status" value="1"/>
</dbReference>
<dbReference type="STRING" id="935700.jaqu_11730"/>
<dbReference type="Pfam" id="PF00027">
    <property type="entry name" value="cNMP_binding"/>
    <property type="match status" value="1"/>
</dbReference>
<evidence type="ECO:0000313" key="2">
    <source>
        <dbReference type="EMBL" id="KIT17131.1"/>
    </source>
</evidence>